<evidence type="ECO:0000259" key="4">
    <source>
        <dbReference type="PROSITE" id="PS50887"/>
    </source>
</evidence>
<dbReference type="InterPro" id="IPR000160">
    <property type="entry name" value="GGDEF_dom"/>
</dbReference>
<dbReference type="SMART" id="SM00267">
    <property type="entry name" value="GGDEF"/>
    <property type="match status" value="1"/>
</dbReference>
<dbReference type="PANTHER" id="PTHR44757:SF2">
    <property type="entry name" value="BIOFILM ARCHITECTURE MAINTENANCE PROTEIN MBAA"/>
    <property type="match status" value="1"/>
</dbReference>
<dbReference type="SUPFAM" id="SSF158472">
    <property type="entry name" value="HAMP domain-like"/>
    <property type="match status" value="1"/>
</dbReference>
<dbReference type="InterPro" id="IPR029151">
    <property type="entry name" value="Sensor-like_sf"/>
</dbReference>
<dbReference type="Gene3D" id="6.10.340.10">
    <property type="match status" value="1"/>
</dbReference>
<dbReference type="InterPro" id="IPR052155">
    <property type="entry name" value="Biofilm_reg_signaling"/>
</dbReference>
<dbReference type="CDD" id="cd01949">
    <property type="entry name" value="GGDEF"/>
    <property type="match status" value="1"/>
</dbReference>
<dbReference type="PROSITE" id="PS50885">
    <property type="entry name" value="HAMP"/>
    <property type="match status" value="1"/>
</dbReference>
<dbReference type="PROSITE" id="PS50887">
    <property type="entry name" value="GGDEF"/>
    <property type="match status" value="1"/>
</dbReference>
<dbReference type="Pfam" id="PF14827">
    <property type="entry name" value="dCache_3"/>
    <property type="match status" value="1"/>
</dbReference>
<dbReference type="Proteomes" id="UP000199766">
    <property type="component" value="Unassembled WGS sequence"/>
</dbReference>
<dbReference type="InterPro" id="IPR035919">
    <property type="entry name" value="EAL_sf"/>
</dbReference>
<feature type="domain" description="HAMP" evidence="3">
    <location>
        <begin position="298"/>
        <end position="351"/>
    </location>
</feature>
<dbReference type="GO" id="GO:0007165">
    <property type="term" value="P:signal transduction"/>
    <property type="evidence" value="ECO:0007669"/>
    <property type="project" value="InterPro"/>
</dbReference>
<dbReference type="CDD" id="cd01948">
    <property type="entry name" value="EAL"/>
    <property type="match status" value="1"/>
</dbReference>
<dbReference type="InterPro" id="IPR029150">
    <property type="entry name" value="dCache_3"/>
</dbReference>
<feature type="transmembrane region" description="Helical" evidence="1">
    <location>
        <begin position="12"/>
        <end position="35"/>
    </location>
</feature>
<dbReference type="EMBL" id="FOGD01000004">
    <property type="protein sequence ID" value="SER13414.1"/>
    <property type="molecule type" value="Genomic_DNA"/>
</dbReference>
<feature type="domain" description="GGDEF" evidence="4">
    <location>
        <begin position="390"/>
        <end position="522"/>
    </location>
</feature>
<keyword evidence="6" id="KW-1185">Reference proteome</keyword>
<dbReference type="Pfam" id="PF00672">
    <property type="entry name" value="HAMP"/>
    <property type="match status" value="1"/>
</dbReference>
<accession>A0A1H9LPQ7</accession>
<dbReference type="PROSITE" id="PS50883">
    <property type="entry name" value="EAL"/>
    <property type="match status" value="1"/>
</dbReference>
<evidence type="ECO:0000259" key="2">
    <source>
        <dbReference type="PROSITE" id="PS50883"/>
    </source>
</evidence>
<dbReference type="Gene3D" id="3.20.20.450">
    <property type="entry name" value="EAL domain"/>
    <property type="match status" value="1"/>
</dbReference>
<dbReference type="NCBIfam" id="TIGR00254">
    <property type="entry name" value="GGDEF"/>
    <property type="match status" value="1"/>
</dbReference>
<dbReference type="InterPro" id="IPR043128">
    <property type="entry name" value="Rev_trsase/Diguanyl_cyclase"/>
</dbReference>
<dbReference type="InterPro" id="IPR001633">
    <property type="entry name" value="EAL_dom"/>
</dbReference>
<protein>
    <submittedName>
        <fullName evidence="5">Diguanylate cyclase (GGDEF) domain-containing protein</fullName>
    </submittedName>
</protein>
<keyword evidence="1" id="KW-0812">Transmembrane</keyword>
<dbReference type="GO" id="GO:0016020">
    <property type="term" value="C:membrane"/>
    <property type="evidence" value="ECO:0007669"/>
    <property type="project" value="InterPro"/>
</dbReference>
<proteinExistence type="predicted"/>
<keyword evidence="1" id="KW-0472">Membrane</keyword>
<dbReference type="SMART" id="SM00304">
    <property type="entry name" value="HAMP"/>
    <property type="match status" value="1"/>
</dbReference>
<dbReference type="InterPro" id="IPR029787">
    <property type="entry name" value="Nucleotide_cyclase"/>
</dbReference>
<evidence type="ECO:0000313" key="5">
    <source>
        <dbReference type="EMBL" id="SER13414.1"/>
    </source>
</evidence>
<dbReference type="SUPFAM" id="SSF103190">
    <property type="entry name" value="Sensory domain-like"/>
    <property type="match status" value="1"/>
</dbReference>
<dbReference type="CDD" id="cd06225">
    <property type="entry name" value="HAMP"/>
    <property type="match status" value="1"/>
</dbReference>
<evidence type="ECO:0000256" key="1">
    <source>
        <dbReference type="SAM" id="Phobius"/>
    </source>
</evidence>
<organism evidence="5 6">
    <name type="scientific">Giesbergeria anulus</name>
    <dbReference type="NCBI Taxonomy" id="180197"/>
    <lineage>
        <taxon>Bacteria</taxon>
        <taxon>Pseudomonadati</taxon>
        <taxon>Pseudomonadota</taxon>
        <taxon>Betaproteobacteria</taxon>
        <taxon>Burkholderiales</taxon>
        <taxon>Comamonadaceae</taxon>
        <taxon>Giesbergeria</taxon>
    </lineage>
</organism>
<reference evidence="5 6" key="1">
    <citation type="submission" date="2016-10" db="EMBL/GenBank/DDBJ databases">
        <authorList>
            <person name="de Groot N.N."/>
        </authorList>
    </citation>
    <scope>NUCLEOTIDE SEQUENCE [LARGE SCALE GENOMIC DNA]</scope>
    <source>
        <strain evidence="5 6">ATCC 35958</strain>
    </source>
</reference>
<dbReference type="SMART" id="SM00052">
    <property type="entry name" value="EAL"/>
    <property type="match status" value="1"/>
</dbReference>
<dbReference type="Pfam" id="PF00563">
    <property type="entry name" value="EAL"/>
    <property type="match status" value="1"/>
</dbReference>
<dbReference type="RefSeq" id="WP_425432061.1">
    <property type="nucleotide sequence ID" value="NZ_FOGD01000004.1"/>
</dbReference>
<dbReference type="AlphaFoldDB" id="A0A1H9LPQ7"/>
<dbReference type="FunFam" id="3.20.20.450:FF:000001">
    <property type="entry name" value="Cyclic di-GMP phosphodiesterase yahA"/>
    <property type="match status" value="1"/>
</dbReference>
<dbReference type="PANTHER" id="PTHR44757">
    <property type="entry name" value="DIGUANYLATE CYCLASE DGCP"/>
    <property type="match status" value="1"/>
</dbReference>
<dbReference type="Pfam" id="PF00990">
    <property type="entry name" value="GGDEF"/>
    <property type="match status" value="1"/>
</dbReference>
<dbReference type="SUPFAM" id="SSF141868">
    <property type="entry name" value="EAL domain-like"/>
    <property type="match status" value="1"/>
</dbReference>
<gene>
    <name evidence="5" type="ORF">SAMN02982919_01822</name>
</gene>
<dbReference type="InterPro" id="IPR003660">
    <property type="entry name" value="HAMP_dom"/>
</dbReference>
<feature type="domain" description="EAL" evidence="2">
    <location>
        <begin position="531"/>
        <end position="784"/>
    </location>
</feature>
<dbReference type="Gene3D" id="3.30.70.270">
    <property type="match status" value="1"/>
</dbReference>
<name>A0A1H9LPQ7_9BURK</name>
<dbReference type="SUPFAM" id="SSF55073">
    <property type="entry name" value="Nucleotide cyclase"/>
    <property type="match status" value="1"/>
</dbReference>
<keyword evidence="1" id="KW-1133">Transmembrane helix</keyword>
<sequence length="791" mass="87780">MNWRLATLSRSLIARLVGISLLLLLLVQMAGFALVRNSIDRNARSQIAHTLDTDENVWRRLLEQNAERLRQGATLLTADYGFRTAVGSGDQHTIQSALENHGQRMGAAVVALLDTQLQVRSVSSDKGLGTFDQALAQVLPTLSASEQSSQISTVHGLPYQFVLVPMRAPVLVGWVLMGFPINQPLADEMQQLLAVQVALRVHGTDGQWGVPVSTLSAPALAALRKHSSEAVTELTHGHDTLLVRSMALGQEGPEQAQALLLRSVDAVVAPYRQLQWLLAAITLTGLVLFALGHGLMARWVTTPLRSLVLGTQRISRGEYDMPVEHTERRDEIGLLARSFDRMRIDIAEQQAEIRHLAYWDRLTGLPNRERFRNTVLAAISAHADYSPEVTSLAVITLDLDRFKHVNDVLGHAFGDKLLQAVAKRLREQIMAHGDMVARMGGNEFALLLRRTDSHAAMVVACNITQSFERPLAFGDQMVDLSAGIGIACWPQDASDVDTLLNRSEIAMYAAKRKLNGPQLYDPIMDSSSAQTLSLLTELRRAIERNELRLYLQPKVPLQGKPGLAVEALVRWQHPQRGLVPPMDFIPFAEQTGFVRQLTLWMFEESARLLADPRTQGMGLRISVNLSTRDLLDPELCERLQAMLVRHGVLPQGFCLEITESAIMDDPQRAEAMLNRLSQHGFKLSIDDFGTGYSSLGYLKRLPVDELKIDKSFVMGMEHDHDDEMIVRSTIDLAHNLGLTVVAEGVENAAILERLRALSCDEAQGYHVSRPVPVDAFLSWHAQRAWAQETGR</sequence>
<dbReference type="STRING" id="180197.SAMN02982919_01822"/>
<evidence type="ECO:0000259" key="3">
    <source>
        <dbReference type="PROSITE" id="PS50885"/>
    </source>
</evidence>
<feature type="transmembrane region" description="Helical" evidence="1">
    <location>
        <begin position="276"/>
        <end position="296"/>
    </location>
</feature>
<evidence type="ECO:0000313" key="6">
    <source>
        <dbReference type="Proteomes" id="UP000199766"/>
    </source>
</evidence>